<feature type="transmembrane region" description="Helical" evidence="1">
    <location>
        <begin position="82"/>
        <end position="107"/>
    </location>
</feature>
<dbReference type="OrthoDB" id="9800130at2"/>
<evidence type="ECO:0000313" key="2">
    <source>
        <dbReference type="EMBL" id="QDT16418.1"/>
    </source>
</evidence>
<keyword evidence="1 2" id="KW-0812">Transmembrane</keyword>
<dbReference type="Pfam" id="PF09656">
    <property type="entry name" value="PGPGW"/>
    <property type="match status" value="1"/>
</dbReference>
<dbReference type="Proteomes" id="UP000318741">
    <property type="component" value="Chromosome"/>
</dbReference>
<evidence type="ECO:0000313" key="3">
    <source>
        <dbReference type="Proteomes" id="UP000318741"/>
    </source>
</evidence>
<evidence type="ECO:0000256" key="1">
    <source>
        <dbReference type="SAM" id="Phobius"/>
    </source>
</evidence>
<name>A0A517PAL8_9PLAN</name>
<dbReference type="EMBL" id="CP036265">
    <property type="protein sequence ID" value="QDT16418.1"/>
    <property type="molecule type" value="Genomic_DNA"/>
</dbReference>
<keyword evidence="3" id="KW-1185">Reference proteome</keyword>
<dbReference type="KEGG" id="acaf:CA12_25200"/>
<feature type="transmembrane region" description="Helical" evidence="1">
    <location>
        <begin position="15"/>
        <end position="38"/>
    </location>
</feature>
<proteinExistence type="predicted"/>
<keyword evidence="1" id="KW-0472">Membrane</keyword>
<keyword evidence="1" id="KW-1133">Transmembrane helix</keyword>
<sequence length="144" mass="15450">MWEALGAFADRNSTVLSIAAGFSLLAFVGGLLALPWLVAAIPEDYFVGDRRPVPVSRRTGRPRHPAVVWSARIGKNVAGGTLILAGVAMLVLPGQGVLTILAGVVLTDMPGKRRLERAIVRRSLVLRALNALRRRRGVGPLRVD</sequence>
<reference evidence="2 3" key="1">
    <citation type="submission" date="2019-02" db="EMBL/GenBank/DDBJ databases">
        <title>Deep-cultivation of Planctomycetes and their phenomic and genomic characterization uncovers novel biology.</title>
        <authorList>
            <person name="Wiegand S."/>
            <person name="Jogler M."/>
            <person name="Boedeker C."/>
            <person name="Pinto D."/>
            <person name="Vollmers J."/>
            <person name="Rivas-Marin E."/>
            <person name="Kohn T."/>
            <person name="Peeters S.H."/>
            <person name="Heuer A."/>
            <person name="Rast P."/>
            <person name="Oberbeckmann S."/>
            <person name="Bunk B."/>
            <person name="Jeske O."/>
            <person name="Meyerdierks A."/>
            <person name="Storesund J.E."/>
            <person name="Kallscheuer N."/>
            <person name="Luecker S."/>
            <person name="Lage O.M."/>
            <person name="Pohl T."/>
            <person name="Merkel B.J."/>
            <person name="Hornburger P."/>
            <person name="Mueller R.-W."/>
            <person name="Bruemmer F."/>
            <person name="Labrenz M."/>
            <person name="Spormann A.M."/>
            <person name="Op den Camp H."/>
            <person name="Overmann J."/>
            <person name="Amann R."/>
            <person name="Jetten M.S.M."/>
            <person name="Mascher T."/>
            <person name="Medema M.H."/>
            <person name="Devos D.P."/>
            <person name="Kaster A.-K."/>
            <person name="Ovreas L."/>
            <person name="Rohde M."/>
            <person name="Galperin M.Y."/>
            <person name="Jogler C."/>
        </authorList>
    </citation>
    <scope>NUCLEOTIDE SEQUENCE [LARGE SCALE GENOMIC DNA]</scope>
    <source>
        <strain evidence="2 3">CA12</strain>
    </source>
</reference>
<dbReference type="AlphaFoldDB" id="A0A517PAL8"/>
<gene>
    <name evidence="2" type="ORF">CA12_25200</name>
</gene>
<organism evidence="2 3">
    <name type="scientific">Alienimonas californiensis</name>
    <dbReference type="NCBI Taxonomy" id="2527989"/>
    <lineage>
        <taxon>Bacteria</taxon>
        <taxon>Pseudomonadati</taxon>
        <taxon>Planctomycetota</taxon>
        <taxon>Planctomycetia</taxon>
        <taxon>Planctomycetales</taxon>
        <taxon>Planctomycetaceae</taxon>
        <taxon>Alienimonas</taxon>
    </lineage>
</organism>
<dbReference type="InterPro" id="IPR019099">
    <property type="entry name" value="Uncharacterised_PGPGW_TM"/>
</dbReference>
<protein>
    <submittedName>
        <fullName evidence="2">Transmembrane protein (PGPGW)</fullName>
    </submittedName>
</protein>
<accession>A0A517PAL8</accession>